<protein>
    <submittedName>
        <fullName evidence="11">Putative L-rhamnose ABC transporter, ATP-binding component</fullName>
    </submittedName>
</protein>
<dbReference type="SMART" id="SM00382">
    <property type="entry name" value="AAA"/>
    <property type="match status" value="2"/>
</dbReference>
<keyword evidence="7 11" id="KW-0067">ATP-binding</keyword>
<dbReference type="CDD" id="cd03216">
    <property type="entry name" value="ABC_Carb_Monos_I"/>
    <property type="match status" value="1"/>
</dbReference>
<organism evidence="11 12">
    <name type="scientific">Fimbriimonas ginsengisoli Gsoil 348</name>
    <dbReference type="NCBI Taxonomy" id="661478"/>
    <lineage>
        <taxon>Bacteria</taxon>
        <taxon>Bacillati</taxon>
        <taxon>Armatimonadota</taxon>
        <taxon>Fimbriimonadia</taxon>
        <taxon>Fimbriimonadales</taxon>
        <taxon>Fimbriimonadaceae</taxon>
        <taxon>Fimbriimonas</taxon>
    </lineage>
</organism>
<keyword evidence="6" id="KW-0547">Nucleotide-binding</keyword>
<dbReference type="EMBL" id="CP007139">
    <property type="protein sequence ID" value="AIE85433.1"/>
    <property type="molecule type" value="Genomic_DNA"/>
</dbReference>
<dbReference type="KEGG" id="fgi:OP10G_2065"/>
<sequence>MEMVRAVAVRMAFGGVEVVKGVDLELRASEVHAIVGENGAGKSTLAKLIAGVYRPTAGSLEIDGNPVVLESPRQAIERGIALIHQEPLTFPHLDVAENIFVGHQPISRGGIDWKAMRRRAREILELLGVKLDPQARVGGLSVADQQMVELAAALSHDAKVLLMDETTASLTPKEVAELFTIVRRLRAQGRAIAFVSHHLDEIFEIADRITVMRDGEKVAERLPSETSVEEIVRLMVGRDVAATTSVGRKEFVGSPILRVTNLSVAGKFEPLSFEVRPGEIVGIAGLVGAGRTDVCRALFGVGPRPSGQIEIGGEAVEIRSPRDAMKHGVAMVPEDRQHEGLLLPLSIAENATLPLARKGWRKPQRERALAKEFADRLRTAYRSVDQPVRQLSGGNQQKIVLGKWLMTSPKILILDEPTRGVDVGAKDEVHRLIQNLVADGMAILMVSSDLPELLALSDRVLVMRAGRLVDTFTASEATPERVMFAATGVA</sequence>
<dbReference type="Pfam" id="PF00005">
    <property type="entry name" value="ABC_tran"/>
    <property type="match status" value="2"/>
</dbReference>
<evidence type="ECO:0000256" key="6">
    <source>
        <dbReference type="ARBA" id="ARBA00022741"/>
    </source>
</evidence>
<dbReference type="SUPFAM" id="SSF52540">
    <property type="entry name" value="P-loop containing nucleoside triphosphate hydrolases"/>
    <property type="match status" value="2"/>
</dbReference>
<dbReference type="InterPro" id="IPR003593">
    <property type="entry name" value="AAA+_ATPase"/>
</dbReference>
<dbReference type="InterPro" id="IPR017871">
    <property type="entry name" value="ABC_transporter-like_CS"/>
</dbReference>
<dbReference type="PANTHER" id="PTHR43790">
    <property type="entry name" value="CARBOHYDRATE TRANSPORT ATP-BINDING PROTEIN MG119-RELATED"/>
    <property type="match status" value="1"/>
</dbReference>
<evidence type="ECO:0000256" key="5">
    <source>
        <dbReference type="ARBA" id="ARBA00022737"/>
    </source>
</evidence>
<dbReference type="InterPro" id="IPR003439">
    <property type="entry name" value="ABC_transporter-like_ATP-bd"/>
</dbReference>
<keyword evidence="5" id="KW-0677">Repeat</keyword>
<keyword evidence="8" id="KW-1278">Translocase</keyword>
<dbReference type="HOGENOM" id="CLU_000604_92_3_0"/>
<keyword evidence="4" id="KW-0762">Sugar transport</keyword>
<dbReference type="PANTHER" id="PTHR43790:SF3">
    <property type="entry name" value="D-ALLOSE IMPORT ATP-BINDING PROTEIN ALSA-RELATED"/>
    <property type="match status" value="1"/>
</dbReference>
<keyword evidence="3" id="KW-1003">Cell membrane</keyword>
<dbReference type="PROSITE" id="PS50893">
    <property type="entry name" value="ABC_TRANSPORTER_2"/>
    <property type="match status" value="2"/>
</dbReference>
<dbReference type="eggNOG" id="COG1129">
    <property type="taxonomic scope" value="Bacteria"/>
</dbReference>
<dbReference type="CDD" id="cd03215">
    <property type="entry name" value="ABC_Carb_Monos_II"/>
    <property type="match status" value="1"/>
</dbReference>
<evidence type="ECO:0000313" key="12">
    <source>
        <dbReference type="Proteomes" id="UP000027982"/>
    </source>
</evidence>
<dbReference type="PROSITE" id="PS00211">
    <property type="entry name" value="ABC_TRANSPORTER_1"/>
    <property type="match status" value="1"/>
</dbReference>
<evidence type="ECO:0000256" key="8">
    <source>
        <dbReference type="ARBA" id="ARBA00022967"/>
    </source>
</evidence>
<dbReference type="Proteomes" id="UP000027982">
    <property type="component" value="Chromosome"/>
</dbReference>
<dbReference type="Gene3D" id="3.40.50.300">
    <property type="entry name" value="P-loop containing nucleotide triphosphate hydrolases"/>
    <property type="match status" value="2"/>
</dbReference>
<evidence type="ECO:0000313" key="11">
    <source>
        <dbReference type="EMBL" id="AIE85433.1"/>
    </source>
</evidence>
<dbReference type="GO" id="GO:0016887">
    <property type="term" value="F:ATP hydrolysis activity"/>
    <property type="evidence" value="ECO:0007669"/>
    <property type="project" value="InterPro"/>
</dbReference>
<dbReference type="InterPro" id="IPR027417">
    <property type="entry name" value="P-loop_NTPase"/>
</dbReference>
<gene>
    <name evidence="11" type="ORF">OP10G_2065</name>
</gene>
<evidence type="ECO:0000256" key="4">
    <source>
        <dbReference type="ARBA" id="ARBA00022597"/>
    </source>
</evidence>
<keyword evidence="12" id="KW-1185">Reference proteome</keyword>
<feature type="domain" description="ABC transporter" evidence="10">
    <location>
        <begin position="251"/>
        <end position="490"/>
    </location>
</feature>
<evidence type="ECO:0000259" key="10">
    <source>
        <dbReference type="PROSITE" id="PS50893"/>
    </source>
</evidence>
<evidence type="ECO:0000256" key="7">
    <source>
        <dbReference type="ARBA" id="ARBA00022840"/>
    </source>
</evidence>
<reference evidence="11 12" key="1">
    <citation type="journal article" date="2014" name="PLoS ONE">
        <title>The first complete genome sequence of the class fimbriimonadia in the phylum armatimonadetes.</title>
        <authorList>
            <person name="Hu Z.Y."/>
            <person name="Wang Y.Z."/>
            <person name="Im W.T."/>
            <person name="Wang S.Y."/>
            <person name="Zhao G.P."/>
            <person name="Zheng H.J."/>
            <person name="Quan Z.X."/>
        </authorList>
    </citation>
    <scope>NUCLEOTIDE SEQUENCE [LARGE SCALE GENOMIC DNA]</scope>
    <source>
        <strain evidence="11">Gsoil 348</strain>
    </source>
</reference>
<evidence type="ECO:0000256" key="3">
    <source>
        <dbReference type="ARBA" id="ARBA00022475"/>
    </source>
</evidence>
<dbReference type="GO" id="GO:0005886">
    <property type="term" value="C:plasma membrane"/>
    <property type="evidence" value="ECO:0007669"/>
    <property type="project" value="UniProtKB-SubCell"/>
</dbReference>
<name>A0A068NPE8_FIMGI</name>
<evidence type="ECO:0000256" key="2">
    <source>
        <dbReference type="ARBA" id="ARBA00022448"/>
    </source>
</evidence>
<keyword evidence="2" id="KW-0813">Transport</keyword>
<dbReference type="FunFam" id="3.40.50.300:FF:000127">
    <property type="entry name" value="Ribose import ATP-binding protein RbsA"/>
    <property type="match status" value="1"/>
</dbReference>
<dbReference type="GO" id="GO:0005524">
    <property type="term" value="F:ATP binding"/>
    <property type="evidence" value="ECO:0007669"/>
    <property type="project" value="UniProtKB-KW"/>
</dbReference>
<comment type="subcellular location">
    <subcellularLocation>
        <location evidence="1">Cell membrane</location>
        <topology evidence="1">Peripheral membrane protein</topology>
    </subcellularLocation>
</comment>
<proteinExistence type="predicted"/>
<dbReference type="AlphaFoldDB" id="A0A068NPE8"/>
<accession>A0A068NPE8</accession>
<dbReference type="STRING" id="661478.OP10G_2065"/>
<keyword evidence="9" id="KW-0472">Membrane</keyword>
<dbReference type="InterPro" id="IPR050107">
    <property type="entry name" value="ABC_carbohydrate_import_ATPase"/>
</dbReference>
<feature type="domain" description="ABC transporter" evidence="10">
    <location>
        <begin position="4"/>
        <end position="239"/>
    </location>
</feature>
<evidence type="ECO:0000256" key="9">
    <source>
        <dbReference type="ARBA" id="ARBA00023136"/>
    </source>
</evidence>
<evidence type="ECO:0000256" key="1">
    <source>
        <dbReference type="ARBA" id="ARBA00004202"/>
    </source>
</evidence>